<dbReference type="Gene3D" id="1.25.40.10">
    <property type="entry name" value="Tetratricopeptide repeat domain"/>
    <property type="match status" value="3"/>
</dbReference>
<keyword evidence="2" id="KW-1185">Reference proteome</keyword>
<proteinExistence type="predicted"/>
<dbReference type="EMBL" id="JADPUN010000045">
    <property type="protein sequence ID" value="MBF9127862.1"/>
    <property type="molecule type" value="Genomic_DNA"/>
</dbReference>
<dbReference type="InterPro" id="IPR011990">
    <property type="entry name" value="TPR-like_helical_dom_sf"/>
</dbReference>
<keyword evidence="1" id="KW-0547">Nucleotide-binding</keyword>
<dbReference type="InterPro" id="IPR027417">
    <property type="entry name" value="P-loop_NTPase"/>
</dbReference>
<dbReference type="SUPFAM" id="SSF52540">
    <property type="entry name" value="P-loop containing nucleoside triphosphate hydrolases"/>
    <property type="match status" value="1"/>
</dbReference>
<organism evidence="1 2">
    <name type="scientific">Plantactinospora alkalitolerans</name>
    <dbReference type="NCBI Taxonomy" id="2789879"/>
    <lineage>
        <taxon>Bacteria</taxon>
        <taxon>Bacillati</taxon>
        <taxon>Actinomycetota</taxon>
        <taxon>Actinomycetes</taxon>
        <taxon>Micromonosporales</taxon>
        <taxon>Micromonosporaceae</taxon>
        <taxon>Plantactinospora</taxon>
    </lineage>
</organism>
<comment type="caution">
    <text evidence="1">The sequence shown here is derived from an EMBL/GenBank/DDBJ whole genome shotgun (WGS) entry which is preliminary data.</text>
</comment>
<gene>
    <name evidence="1" type="ORF">I0C86_02445</name>
</gene>
<dbReference type="RefSeq" id="WP_196199530.1">
    <property type="nucleotide sequence ID" value="NZ_JADPUN010000045.1"/>
</dbReference>
<accession>A0ABS0GNU5</accession>
<dbReference type="PANTHER" id="PTHR47691">
    <property type="entry name" value="REGULATOR-RELATED"/>
    <property type="match status" value="1"/>
</dbReference>
<dbReference type="PANTHER" id="PTHR47691:SF3">
    <property type="entry name" value="HTH-TYPE TRANSCRIPTIONAL REGULATOR RV0890C-RELATED"/>
    <property type="match status" value="1"/>
</dbReference>
<evidence type="ECO:0000313" key="1">
    <source>
        <dbReference type="EMBL" id="MBF9127862.1"/>
    </source>
</evidence>
<sequence>MAEREVRVEYNEGIVSTGPYAINTINQIVKPPPQIRPAAEVEAPAGLVRLRQAGSTQTLFVGRSAELAALTDALEHGHGGITQAITGLGGIGKSTLAERYVLTRRDRYNPIWWLAADSPGRLEAGLAALARRLHPELGGHPELTAVQWCLTWLDTHDGWLLVLDNVSRPAEVAELVGSHTRGRFLVTSRQTGGWAGLAVPTRLDVLPPAQARELLGRLVADERLLDGADELCAALDGLPLAVELAGGYLAQNGVTAGAYLDRLTRSADAWSWVPTGGDPQRTVGRVWQVTFDRIAVEHGPEPGMLLRALAWYAADGVPLTLLGHALPSEGPAPVWESEVDEQVRAAVDEAVGRLAAYGLVTRDRDTVAVHRLVQAVNRTAGPDGFRAAGAALEAAWALCESSAEQERLAPHLEVAIGHVVLLSSQPDALALASRLADLLVDLEGSRVRAVGQLAAILGRQHRLLGPGHADVFYTRTAHARGDRRPDALGPDVEKLEAVAADAKKATGRRSAATVHAQTHAALAYAARGADTRARRLIRRSLSDASKEFGPDHRLTITLRFHLKGLYEADVRWAYGKRLFRLRTFRSFLAAALHHEALLASVERVYGRGHPVVLDLRYEFGRFHDQYGNEERAAALYTEVLAWLDVQGRSDLPYTRTVRATLARLYLYSRHPERAVPLYEQLAAAPDLPHRDLLEVLEHLGRLQVAGGDVNAAAATFERIIAAREDHDGPDAATTLFFLQCVAEEFRDAGRPALAEPWYERLAAARQRTGSAPR</sequence>
<keyword evidence="1" id="KW-0067">ATP-binding</keyword>
<name>A0ABS0GNU5_9ACTN</name>
<dbReference type="Gene3D" id="3.40.50.300">
    <property type="entry name" value="P-loop containing nucleotide triphosphate hydrolases"/>
    <property type="match status" value="1"/>
</dbReference>
<dbReference type="Pfam" id="PF13176">
    <property type="entry name" value="TPR_7"/>
    <property type="match status" value="1"/>
</dbReference>
<evidence type="ECO:0000313" key="2">
    <source>
        <dbReference type="Proteomes" id="UP000638560"/>
    </source>
</evidence>
<reference evidence="1 2" key="1">
    <citation type="submission" date="2020-11" db="EMBL/GenBank/DDBJ databases">
        <title>A novel isolate from a Black sea contaminated sediment with potential to produce alkanes: Plantactinospora alkalitolerans sp. nov.</title>
        <authorList>
            <person name="Carro L."/>
            <person name="Veyisoglu A."/>
            <person name="Guven K."/>
            <person name="Schumann P."/>
            <person name="Klenk H.-P."/>
            <person name="Sahin N."/>
        </authorList>
    </citation>
    <scope>NUCLEOTIDE SEQUENCE [LARGE SCALE GENOMIC DNA]</scope>
    <source>
        <strain evidence="1 2">S1510</strain>
    </source>
</reference>
<dbReference type="PRINTS" id="PR00364">
    <property type="entry name" value="DISEASERSIST"/>
</dbReference>
<dbReference type="SUPFAM" id="SSF48452">
    <property type="entry name" value="TPR-like"/>
    <property type="match status" value="1"/>
</dbReference>
<dbReference type="GO" id="GO:0005524">
    <property type="term" value="F:ATP binding"/>
    <property type="evidence" value="ECO:0007669"/>
    <property type="project" value="UniProtKB-KW"/>
</dbReference>
<protein>
    <submittedName>
        <fullName evidence="1">ATP-binding protein</fullName>
    </submittedName>
</protein>
<dbReference type="InterPro" id="IPR019734">
    <property type="entry name" value="TPR_rpt"/>
</dbReference>
<dbReference type="Proteomes" id="UP000638560">
    <property type="component" value="Unassembled WGS sequence"/>
</dbReference>